<proteinExistence type="predicted"/>
<evidence type="ECO:0000256" key="1">
    <source>
        <dbReference type="SAM" id="MobiDB-lite"/>
    </source>
</evidence>
<evidence type="ECO:0000313" key="3">
    <source>
        <dbReference type="Proteomes" id="UP001437256"/>
    </source>
</evidence>
<reference evidence="2 3" key="1">
    <citation type="submission" date="2024-05" db="EMBL/GenBank/DDBJ databases">
        <title>A draft genome resource for the thread blight pathogen Marasmius tenuissimus strain MS-2.</title>
        <authorList>
            <person name="Yulfo-Soto G.E."/>
            <person name="Baruah I.K."/>
            <person name="Amoako-Attah I."/>
            <person name="Bukari Y."/>
            <person name="Meinhardt L.W."/>
            <person name="Bailey B.A."/>
            <person name="Cohen S.P."/>
        </authorList>
    </citation>
    <scope>NUCLEOTIDE SEQUENCE [LARGE SCALE GENOMIC DNA]</scope>
    <source>
        <strain evidence="2 3">MS-2</strain>
    </source>
</reference>
<feature type="compositionally biased region" description="Basic and acidic residues" evidence="1">
    <location>
        <begin position="98"/>
        <end position="112"/>
    </location>
</feature>
<sequence length="314" mass="34692">MTSTLFCDQEFSTYGIMYTSTHQDNRQGRLIIRRHHELEVGIGSQINNSFSRTKLNFGKSTREILKQLILSSSPKLTDVSLPICRVLDTPPVSTGLKRSYDHAEHDIEDMRNQSDVLTDVLQRREAGEHQDDEDGAKEDTGDSGQAPVTPKSKLTRRGSPLSPTDTIDSIQTTPVTGPFTPRRKRAVDASSDIEATETPTRTIKKAKSTSSISKASASQQSSSTPAPQSRRRTIGDQIAATVVASNGSYEATIRIKTKAKAKTRPEIEQLRLAHAAEQAERQRQHEMEMCRMQMLMCAGAPPPEPSVDRSLMGM</sequence>
<feature type="compositionally biased region" description="Low complexity" evidence="1">
    <location>
        <begin position="208"/>
        <end position="228"/>
    </location>
</feature>
<name>A0ABR2ZAC6_9AGAR</name>
<dbReference type="Proteomes" id="UP001437256">
    <property type="component" value="Unassembled WGS sequence"/>
</dbReference>
<dbReference type="EMBL" id="JBBXMP010000547">
    <property type="protein sequence ID" value="KAL0057417.1"/>
    <property type="molecule type" value="Genomic_DNA"/>
</dbReference>
<feature type="region of interest" description="Disordered" evidence="1">
    <location>
        <begin position="125"/>
        <end position="234"/>
    </location>
</feature>
<evidence type="ECO:0000313" key="2">
    <source>
        <dbReference type="EMBL" id="KAL0057417.1"/>
    </source>
</evidence>
<accession>A0ABR2ZAC6</accession>
<feature type="compositionally biased region" description="Polar residues" evidence="1">
    <location>
        <begin position="161"/>
        <end position="175"/>
    </location>
</feature>
<comment type="caution">
    <text evidence="2">The sequence shown here is derived from an EMBL/GenBank/DDBJ whole genome shotgun (WGS) entry which is preliminary data.</text>
</comment>
<organism evidence="2 3">
    <name type="scientific">Marasmius tenuissimus</name>
    <dbReference type="NCBI Taxonomy" id="585030"/>
    <lineage>
        <taxon>Eukaryota</taxon>
        <taxon>Fungi</taxon>
        <taxon>Dikarya</taxon>
        <taxon>Basidiomycota</taxon>
        <taxon>Agaricomycotina</taxon>
        <taxon>Agaricomycetes</taxon>
        <taxon>Agaricomycetidae</taxon>
        <taxon>Agaricales</taxon>
        <taxon>Marasmiineae</taxon>
        <taxon>Marasmiaceae</taxon>
        <taxon>Marasmius</taxon>
    </lineage>
</organism>
<keyword evidence="3" id="KW-1185">Reference proteome</keyword>
<gene>
    <name evidence="2" type="ORF">AAF712_015944</name>
</gene>
<feature type="region of interest" description="Disordered" evidence="1">
    <location>
        <begin position="92"/>
        <end position="113"/>
    </location>
</feature>
<protein>
    <submittedName>
        <fullName evidence="2">Uncharacterized protein</fullName>
    </submittedName>
</protein>